<dbReference type="InterPro" id="IPR013154">
    <property type="entry name" value="ADH-like_N"/>
</dbReference>
<keyword evidence="4" id="KW-0560">Oxidoreductase</keyword>
<dbReference type="Pfam" id="PF08240">
    <property type="entry name" value="ADH_N"/>
    <property type="match status" value="1"/>
</dbReference>
<dbReference type="Pfam" id="PF00107">
    <property type="entry name" value="ADH_zinc_N"/>
    <property type="match status" value="1"/>
</dbReference>
<comment type="cofactor">
    <cofactor evidence="1 5">
        <name>Zn(2+)</name>
        <dbReference type="ChEBI" id="CHEBI:29105"/>
    </cofactor>
</comment>
<organism evidence="8 9">
    <name type="scientific">Mycolicibacterium pulveris</name>
    <name type="common">Mycobacterium pulveris</name>
    <dbReference type="NCBI Taxonomy" id="36813"/>
    <lineage>
        <taxon>Bacteria</taxon>
        <taxon>Bacillati</taxon>
        <taxon>Actinomycetota</taxon>
        <taxon>Actinomycetes</taxon>
        <taxon>Mycobacteriales</taxon>
        <taxon>Mycobacteriaceae</taxon>
        <taxon>Mycolicibacterium</taxon>
    </lineage>
</organism>
<dbReference type="SUPFAM" id="SSF51735">
    <property type="entry name" value="NAD(P)-binding Rossmann-fold domains"/>
    <property type="match status" value="1"/>
</dbReference>
<dbReference type="AlphaFoldDB" id="A0A7I7UKM8"/>
<evidence type="ECO:0000313" key="8">
    <source>
        <dbReference type="EMBL" id="BBY81353.1"/>
    </source>
</evidence>
<accession>A0A7I7UKM8</accession>
<dbReference type="CDD" id="cd08283">
    <property type="entry name" value="FDH_like_1"/>
    <property type="match status" value="1"/>
</dbReference>
<dbReference type="Gene3D" id="3.90.180.10">
    <property type="entry name" value="Medium-chain alcohol dehydrogenases, catalytic domain"/>
    <property type="match status" value="1"/>
</dbReference>
<dbReference type="EMBL" id="AP022599">
    <property type="protein sequence ID" value="BBY81353.1"/>
    <property type="molecule type" value="Genomic_DNA"/>
</dbReference>
<dbReference type="GO" id="GO:0016491">
    <property type="term" value="F:oxidoreductase activity"/>
    <property type="evidence" value="ECO:0007669"/>
    <property type="project" value="UniProtKB-KW"/>
</dbReference>
<sequence length="392" mass="42326">MRAVTWQGRRKVSVDNVPDPTIKEPNDAIIRVTSTNICGSDLHLYEVLGAFMSEGDILGHEAMGVVEEVGRDVDGLKVGDRVVIPFNISCGHCFMCDQGLQSQCETTQNRDQGTGAALFGYSKLYGEVAGGQAEYLRVPQAQYTHIKVPVDGPDERYVYLSDVLPTAWQAVEYAAVPDGGTLVVLGLGPIGSMACRIASHRNRCKVIGVDLVDERLDRARDYCEEIIDLRHDDADEIVKSHTQGRGADSVIDAVGMEAHGSPIAEAAQTASGFLPSPVGRVVMKHAGVDRLAALNSAISLVRRGGTISLSGVYGGAADPINMMTLFDKQIQLRMGQANVKRWVPDIMPLLTAEDPLGVEQFATHRLPLEAAPGAYETFQKKEDGMVKVVLTP</sequence>
<dbReference type="PANTHER" id="PTHR42813:SF2">
    <property type="entry name" value="DEHYDROGENASE, ZINC-CONTAINING, PUTATIVE (AFU_ORTHOLOGUE AFUA_2G02810)-RELATED"/>
    <property type="match status" value="1"/>
</dbReference>
<reference evidence="8 9" key="1">
    <citation type="journal article" date="2019" name="Emerg. Microbes Infect.">
        <title>Comprehensive subspecies identification of 175 nontuberculous mycobacteria species based on 7547 genomic profiles.</title>
        <authorList>
            <person name="Matsumoto Y."/>
            <person name="Kinjo T."/>
            <person name="Motooka D."/>
            <person name="Nabeya D."/>
            <person name="Jung N."/>
            <person name="Uechi K."/>
            <person name="Horii T."/>
            <person name="Iida T."/>
            <person name="Fujita J."/>
            <person name="Nakamura S."/>
        </authorList>
    </citation>
    <scope>NUCLEOTIDE SEQUENCE [LARGE SCALE GENOMIC DNA]</scope>
    <source>
        <strain evidence="8 9">JCM 6370</strain>
    </source>
</reference>
<dbReference type="PANTHER" id="PTHR42813">
    <property type="entry name" value="ZINC-TYPE ALCOHOL DEHYDROGENASE-LIKE"/>
    <property type="match status" value="1"/>
</dbReference>
<dbReference type="SUPFAM" id="SSF50129">
    <property type="entry name" value="GroES-like"/>
    <property type="match status" value="1"/>
</dbReference>
<name>A0A7I7UKM8_MYCPV</name>
<evidence type="ECO:0000313" key="9">
    <source>
        <dbReference type="Proteomes" id="UP000467252"/>
    </source>
</evidence>
<dbReference type="InterPro" id="IPR011032">
    <property type="entry name" value="GroES-like_sf"/>
</dbReference>
<evidence type="ECO:0000256" key="5">
    <source>
        <dbReference type="RuleBase" id="RU361277"/>
    </source>
</evidence>
<protein>
    <submittedName>
        <fullName evidence="8">Glutathione-dependent formaldehyde dehydrogenase</fullName>
    </submittedName>
</protein>
<keyword evidence="9" id="KW-1185">Reference proteome</keyword>
<evidence type="ECO:0000256" key="4">
    <source>
        <dbReference type="ARBA" id="ARBA00023002"/>
    </source>
</evidence>
<gene>
    <name evidence="8" type="ORF">MPUL_25110</name>
</gene>
<dbReference type="RefSeq" id="WP_163900677.1">
    <property type="nucleotide sequence ID" value="NZ_AP022599.1"/>
</dbReference>
<evidence type="ECO:0000259" key="7">
    <source>
        <dbReference type="Pfam" id="PF08240"/>
    </source>
</evidence>
<keyword evidence="3 5" id="KW-0862">Zinc</keyword>
<feature type="domain" description="Alcohol dehydrogenase-like C-terminal" evidence="6">
    <location>
        <begin position="189"/>
        <end position="257"/>
    </location>
</feature>
<dbReference type="Gene3D" id="3.40.50.720">
    <property type="entry name" value="NAD(P)-binding Rossmann-like Domain"/>
    <property type="match status" value="1"/>
</dbReference>
<dbReference type="GO" id="GO:0008270">
    <property type="term" value="F:zinc ion binding"/>
    <property type="evidence" value="ECO:0007669"/>
    <property type="project" value="InterPro"/>
</dbReference>
<dbReference type="InterPro" id="IPR013149">
    <property type="entry name" value="ADH-like_C"/>
</dbReference>
<evidence type="ECO:0000256" key="2">
    <source>
        <dbReference type="ARBA" id="ARBA00022723"/>
    </source>
</evidence>
<comment type="similarity">
    <text evidence="5">Belongs to the zinc-containing alcohol dehydrogenase family.</text>
</comment>
<proteinExistence type="inferred from homology"/>
<dbReference type="InterPro" id="IPR002328">
    <property type="entry name" value="ADH_Zn_CS"/>
</dbReference>
<evidence type="ECO:0000259" key="6">
    <source>
        <dbReference type="Pfam" id="PF00107"/>
    </source>
</evidence>
<keyword evidence="2 5" id="KW-0479">Metal-binding</keyword>
<dbReference type="Proteomes" id="UP000467252">
    <property type="component" value="Chromosome"/>
</dbReference>
<feature type="domain" description="Alcohol dehydrogenase-like N-terminal" evidence="7">
    <location>
        <begin position="25"/>
        <end position="146"/>
    </location>
</feature>
<evidence type="ECO:0000256" key="1">
    <source>
        <dbReference type="ARBA" id="ARBA00001947"/>
    </source>
</evidence>
<dbReference type="InterPro" id="IPR036291">
    <property type="entry name" value="NAD(P)-bd_dom_sf"/>
</dbReference>
<evidence type="ECO:0000256" key="3">
    <source>
        <dbReference type="ARBA" id="ARBA00022833"/>
    </source>
</evidence>
<dbReference type="PROSITE" id="PS00059">
    <property type="entry name" value="ADH_ZINC"/>
    <property type="match status" value="1"/>
</dbReference>